<evidence type="ECO:0000259" key="3">
    <source>
        <dbReference type="SMART" id="SM00014"/>
    </source>
</evidence>
<dbReference type="EC" id="3.1.3.2" evidence="1"/>
<dbReference type="EMBL" id="CP061724">
    <property type="protein sequence ID" value="QOD01681.1"/>
    <property type="molecule type" value="Genomic_DNA"/>
</dbReference>
<keyword evidence="2" id="KW-0732">Signal</keyword>
<protein>
    <recommendedName>
        <fullName evidence="1">Acid phosphatase</fullName>
        <ecNumber evidence="1">3.1.3.2</ecNumber>
    </recommendedName>
</protein>
<sequence length="275" mass="29192">MKQRHKQLGLTVSLTGLLWSGLVLAEEAATKITDPHFKLAPGYLNPAGLPLRLALLGAPPKPDSAALARDEEARRAALALRGTAREALAATDAELSFPGPANTFSCAMGTQISEKTTPHLYTLMQRTLTDASGSTYAGKNAYNRTRPFVVHDEGTCRKDMEPLLRTDGSWPSGHSAAGWAWGLILAEVNPARATELMTRGLAYGQSRVICNAHWQSDVDAGRIMGAATVASLHSNPAFLKDLAAAKEEIQAAQKAGNTPTENCAAEGVALSLTQH</sequence>
<reference evidence="4 5" key="1">
    <citation type="submission" date="2020-09" db="EMBL/GenBank/DDBJ databases">
        <title>Co-existence of a novel multidrug-resistance efflux pump with carbapenem resistance gene blaVIM-2 in one megaplasmid in Pseudomonas putida.</title>
        <authorList>
            <person name="Peng K."/>
            <person name="Li R."/>
        </authorList>
    </citation>
    <scope>NUCLEOTIDE SEQUENCE [LARGE SCALE GENOMIC DNA]</scope>
    <source>
        <strain evidence="4 5">ZXPA-20</strain>
        <plasmid evidence="4 5">pZXPA-20-602k</plasmid>
    </source>
</reference>
<keyword evidence="1" id="KW-0378">Hydrolase</keyword>
<geneLocation type="plasmid" evidence="4 5">
    <name>pZXPA-20-602k</name>
</geneLocation>
<evidence type="ECO:0000313" key="4">
    <source>
        <dbReference type="EMBL" id="QOD01681.1"/>
    </source>
</evidence>
<dbReference type="AlphaFoldDB" id="A0ABD7BMH6"/>
<dbReference type="GO" id="GO:0003993">
    <property type="term" value="F:acid phosphatase activity"/>
    <property type="evidence" value="ECO:0007669"/>
    <property type="project" value="UniProtKB-EC"/>
</dbReference>
<dbReference type="SMART" id="SM00014">
    <property type="entry name" value="acidPPc"/>
    <property type="match status" value="1"/>
</dbReference>
<dbReference type="InterPro" id="IPR036938">
    <property type="entry name" value="PAP2/HPO_sf"/>
</dbReference>
<name>A0ABD7BMH6_PSEPU</name>
<proteinExistence type="inferred from homology"/>
<feature type="chain" id="PRO_5044762148" description="Acid phosphatase" evidence="2">
    <location>
        <begin position="26"/>
        <end position="275"/>
    </location>
</feature>
<dbReference type="Proteomes" id="UP000516786">
    <property type="component" value="Plasmid pZXPA-20-602k"/>
</dbReference>
<comment type="similarity">
    <text evidence="1">Belongs to the class A bacterial acid phosphatase family.</text>
</comment>
<dbReference type="PRINTS" id="PR00483">
    <property type="entry name" value="BACPHPHTASE"/>
</dbReference>
<evidence type="ECO:0000256" key="1">
    <source>
        <dbReference type="PIRNR" id="PIRNR000897"/>
    </source>
</evidence>
<keyword evidence="4" id="KW-0614">Plasmid</keyword>
<feature type="domain" description="Phosphatidic acid phosphatase type 2/haloperoxidase" evidence="3">
    <location>
        <begin position="122"/>
        <end position="233"/>
    </location>
</feature>
<dbReference type="InterPro" id="IPR001011">
    <property type="entry name" value="Acid_Pase_classA_bac"/>
</dbReference>
<gene>
    <name evidence="4" type="ORF">ID616_31230</name>
</gene>
<dbReference type="PIRSF" id="PIRSF000897">
    <property type="entry name" value="Acid_Ptase_ClsA"/>
    <property type="match status" value="1"/>
</dbReference>
<feature type="signal peptide" evidence="2">
    <location>
        <begin position="1"/>
        <end position="25"/>
    </location>
</feature>
<dbReference type="RefSeq" id="WP_023102375.1">
    <property type="nucleotide sequence ID" value="NZ_CP061724.1"/>
</dbReference>
<organism evidence="4 5">
    <name type="scientific">Pseudomonas putida</name>
    <name type="common">Arthrobacter siderocapsulatus</name>
    <dbReference type="NCBI Taxonomy" id="303"/>
    <lineage>
        <taxon>Bacteria</taxon>
        <taxon>Pseudomonadati</taxon>
        <taxon>Pseudomonadota</taxon>
        <taxon>Gammaproteobacteria</taxon>
        <taxon>Pseudomonadales</taxon>
        <taxon>Pseudomonadaceae</taxon>
        <taxon>Pseudomonas</taxon>
    </lineage>
</organism>
<comment type="catalytic activity">
    <reaction evidence="1">
        <text>a phosphate monoester + H2O = an alcohol + phosphate</text>
        <dbReference type="Rhea" id="RHEA:15017"/>
        <dbReference type="ChEBI" id="CHEBI:15377"/>
        <dbReference type="ChEBI" id="CHEBI:30879"/>
        <dbReference type="ChEBI" id="CHEBI:43474"/>
        <dbReference type="ChEBI" id="CHEBI:67140"/>
        <dbReference type="EC" id="3.1.3.2"/>
    </reaction>
</comment>
<evidence type="ECO:0000256" key="2">
    <source>
        <dbReference type="SAM" id="SignalP"/>
    </source>
</evidence>
<dbReference type="Pfam" id="PF01569">
    <property type="entry name" value="PAP2"/>
    <property type="match status" value="1"/>
</dbReference>
<dbReference type="CDD" id="cd03397">
    <property type="entry name" value="PAP2_acid_phosphatase"/>
    <property type="match status" value="1"/>
</dbReference>
<accession>A0ABD7BMH6</accession>
<evidence type="ECO:0000313" key="5">
    <source>
        <dbReference type="Proteomes" id="UP000516786"/>
    </source>
</evidence>
<dbReference type="Gene3D" id="1.20.144.10">
    <property type="entry name" value="Phosphatidic acid phosphatase type 2/haloperoxidase"/>
    <property type="match status" value="1"/>
</dbReference>
<dbReference type="SUPFAM" id="SSF48317">
    <property type="entry name" value="Acid phosphatase/Vanadium-dependent haloperoxidase"/>
    <property type="match status" value="1"/>
</dbReference>
<dbReference type="InterPro" id="IPR000326">
    <property type="entry name" value="PAP2/HPO"/>
</dbReference>